<dbReference type="Pfam" id="PF03458">
    <property type="entry name" value="Gly_transporter"/>
    <property type="match status" value="2"/>
</dbReference>
<dbReference type="PANTHER" id="PTHR30506:SF3">
    <property type="entry name" value="UPF0126 INNER MEMBRANE PROTEIN YADS-RELATED"/>
    <property type="match status" value="1"/>
</dbReference>
<comment type="subcellular location">
    <subcellularLocation>
        <location evidence="1">Cell membrane</location>
        <topology evidence="1">Multi-pass membrane protein</topology>
    </subcellularLocation>
</comment>
<keyword evidence="4 7" id="KW-0812">Transmembrane</keyword>
<evidence type="ECO:0000256" key="7">
    <source>
        <dbReference type="SAM" id="Phobius"/>
    </source>
</evidence>
<feature type="transmembrane region" description="Helical" evidence="7">
    <location>
        <begin position="98"/>
        <end position="116"/>
    </location>
</feature>
<dbReference type="Proteomes" id="UP001596135">
    <property type="component" value="Unassembled WGS sequence"/>
</dbReference>
<evidence type="ECO:0000256" key="6">
    <source>
        <dbReference type="ARBA" id="ARBA00023136"/>
    </source>
</evidence>
<name>A0ABW1LKT7_9ACTN</name>
<feature type="transmembrane region" description="Helical" evidence="7">
    <location>
        <begin position="69"/>
        <end position="86"/>
    </location>
</feature>
<keyword evidence="6 7" id="KW-0472">Membrane</keyword>
<keyword evidence="10" id="KW-1185">Reference proteome</keyword>
<feature type="transmembrane region" description="Helical" evidence="7">
    <location>
        <begin position="155"/>
        <end position="171"/>
    </location>
</feature>
<evidence type="ECO:0000313" key="9">
    <source>
        <dbReference type="EMBL" id="MFC6043743.1"/>
    </source>
</evidence>
<proteinExistence type="inferred from homology"/>
<evidence type="ECO:0000256" key="4">
    <source>
        <dbReference type="ARBA" id="ARBA00022692"/>
    </source>
</evidence>
<comment type="caution">
    <text evidence="9">The sequence shown here is derived from an EMBL/GenBank/DDBJ whole genome shotgun (WGS) entry which is preliminary data.</text>
</comment>
<evidence type="ECO:0000313" key="10">
    <source>
        <dbReference type="Proteomes" id="UP001596135"/>
    </source>
</evidence>
<feature type="domain" description="Glycine transporter" evidence="8">
    <location>
        <begin position="12"/>
        <end position="86"/>
    </location>
</feature>
<evidence type="ECO:0000256" key="1">
    <source>
        <dbReference type="ARBA" id="ARBA00004651"/>
    </source>
</evidence>
<feature type="transmembrane region" description="Helical" evidence="7">
    <location>
        <begin position="37"/>
        <end position="57"/>
    </location>
</feature>
<feature type="transmembrane region" description="Helical" evidence="7">
    <location>
        <begin position="122"/>
        <end position="143"/>
    </location>
</feature>
<feature type="transmembrane region" description="Helical" evidence="7">
    <location>
        <begin position="12"/>
        <end position="30"/>
    </location>
</feature>
<organism evidence="9 10">
    <name type="scientific">Nocardioides hankookensis</name>
    <dbReference type="NCBI Taxonomy" id="443157"/>
    <lineage>
        <taxon>Bacteria</taxon>
        <taxon>Bacillati</taxon>
        <taxon>Actinomycetota</taxon>
        <taxon>Actinomycetes</taxon>
        <taxon>Propionibacteriales</taxon>
        <taxon>Nocardioidaceae</taxon>
        <taxon>Nocardioides</taxon>
    </lineage>
</organism>
<dbReference type="EMBL" id="JBHSRJ010000004">
    <property type="protein sequence ID" value="MFC6043743.1"/>
    <property type="molecule type" value="Genomic_DNA"/>
</dbReference>
<accession>A0ABW1LKT7</accession>
<feature type="domain" description="Glycine transporter" evidence="8">
    <location>
        <begin position="98"/>
        <end position="171"/>
    </location>
</feature>
<sequence length="211" mass="21826">MATTDPSTTQVVLDLAGIFVFAISGALVAVRKGLDVFGVLVLAGTTGLGGGFLRDVLIDATPPAALQDWRYLLVPLVAGLLAFVYHPALGRMERSVNVLDAFGLGLFCVTGSLKALDYGLGVAPAALMGMVTGIGGGMLRDLLAGRVPAVFRGELYATPALAGSIVVVALAHTDLSYWTVALLGGGLCTVWRLVAIWRHWQAPVPTGPASV</sequence>
<keyword evidence="3" id="KW-1003">Cell membrane</keyword>
<evidence type="ECO:0000256" key="3">
    <source>
        <dbReference type="ARBA" id="ARBA00022475"/>
    </source>
</evidence>
<protein>
    <submittedName>
        <fullName evidence="9">Trimeric intracellular cation channel family protein</fullName>
    </submittedName>
</protein>
<gene>
    <name evidence="9" type="ORF">ACFPYL_11685</name>
</gene>
<reference evidence="10" key="1">
    <citation type="journal article" date="2019" name="Int. J. Syst. Evol. Microbiol.">
        <title>The Global Catalogue of Microorganisms (GCM) 10K type strain sequencing project: providing services to taxonomists for standard genome sequencing and annotation.</title>
        <authorList>
            <consortium name="The Broad Institute Genomics Platform"/>
            <consortium name="The Broad Institute Genome Sequencing Center for Infectious Disease"/>
            <person name="Wu L."/>
            <person name="Ma J."/>
        </authorList>
    </citation>
    <scope>NUCLEOTIDE SEQUENCE [LARGE SCALE GENOMIC DNA]</scope>
    <source>
        <strain evidence="10">CCUG 54522</strain>
    </source>
</reference>
<evidence type="ECO:0000256" key="5">
    <source>
        <dbReference type="ARBA" id="ARBA00022989"/>
    </source>
</evidence>
<comment type="similarity">
    <text evidence="2">Belongs to the UPF0126 family.</text>
</comment>
<evidence type="ECO:0000259" key="8">
    <source>
        <dbReference type="Pfam" id="PF03458"/>
    </source>
</evidence>
<dbReference type="RefSeq" id="WP_379154056.1">
    <property type="nucleotide sequence ID" value="NZ_JBHSRJ010000004.1"/>
</dbReference>
<feature type="transmembrane region" description="Helical" evidence="7">
    <location>
        <begin position="177"/>
        <end position="195"/>
    </location>
</feature>
<dbReference type="PANTHER" id="PTHR30506">
    <property type="entry name" value="INNER MEMBRANE PROTEIN"/>
    <property type="match status" value="1"/>
</dbReference>
<keyword evidence="5 7" id="KW-1133">Transmembrane helix</keyword>
<evidence type="ECO:0000256" key="2">
    <source>
        <dbReference type="ARBA" id="ARBA00008193"/>
    </source>
</evidence>
<dbReference type="InterPro" id="IPR005115">
    <property type="entry name" value="Gly_transporter"/>
</dbReference>